<reference evidence="1 2" key="1">
    <citation type="submission" date="2019-07" db="EMBL/GenBank/DDBJ databases">
        <authorList>
            <person name="Jastrzebski P J."/>
            <person name="Paukszto L."/>
            <person name="Jastrzebski P J."/>
        </authorList>
    </citation>
    <scope>NUCLEOTIDE SEQUENCE [LARGE SCALE GENOMIC DNA]</scope>
    <source>
        <strain evidence="1 2">WMS-il1</strain>
    </source>
</reference>
<dbReference type="EMBL" id="CABIJS010000256">
    <property type="protein sequence ID" value="VUZ47911.1"/>
    <property type="molecule type" value="Genomic_DNA"/>
</dbReference>
<feature type="non-terminal residue" evidence="1">
    <location>
        <position position="314"/>
    </location>
</feature>
<sequence>MFDFALIDENNRKLEAILTMMKSHDWNAALLNQNLPTNVMRLRDLSKEPEHLHVLQLHRLYYGLSHFATWIERGMCDDFTSMRYGGAVSMMGDVASLINAGDIADVFLRPYMFYLSKTNSVDIALELLETYADKRPYHPNVYRYLAEGYLLSAANAGTTIPCTTIDFRDAINTGLMGSPNLQATIDNLVKYSLRLLPTVAPPKWDRGVKNWHYMIANICLENAFHEEALEIVFSMLDHPSWCQYDRVWKLLDKCLLVVGLDNPFLINLWLSRTSHWNRYIFTHPNLSPDAKSVWLKLSRISVSDVHIVILSDES</sequence>
<proteinExistence type="predicted"/>
<dbReference type="PANTHER" id="PTHR32122:SF1">
    <property type="entry name" value="TATA BOX-BINDING PROTEIN-ASSOCIATED FACTOR RNA POLYMERASE I SUBUNIT A"/>
    <property type="match status" value="1"/>
</dbReference>
<protein>
    <submittedName>
        <fullName evidence="1">Uncharacterized protein</fullName>
    </submittedName>
</protein>
<evidence type="ECO:0000313" key="2">
    <source>
        <dbReference type="Proteomes" id="UP000321570"/>
    </source>
</evidence>
<dbReference type="PANTHER" id="PTHR32122">
    <property type="entry name" value="TATA BOX-BINDING PROTEIN ASSOCIATED FACTOR RNA POLYMERASE I SUBUNIT A"/>
    <property type="match status" value="1"/>
</dbReference>
<dbReference type="InterPro" id="IPR052669">
    <property type="entry name" value="SL1/TIF-IB_Component"/>
</dbReference>
<organism evidence="1 2">
    <name type="scientific">Hymenolepis diminuta</name>
    <name type="common">Rat tapeworm</name>
    <dbReference type="NCBI Taxonomy" id="6216"/>
    <lineage>
        <taxon>Eukaryota</taxon>
        <taxon>Metazoa</taxon>
        <taxon>Spiralia</taxon>
        <taxon>Lophotrochozoa</taxon>
        <taxon>Platyhelminthes</taxon>
        <taxon>Cestoda</taxon>
        <taxon>Eucestoda</taxon>
        <taxon>Cyclophyllidea</taxon>
        <taxon>Hymenolepididae</taxon>
        <taxon>Hymenolepis</taxon>
    </lineage>
</organism>
<evidence type="ECO:0000313" key="1">
    <source>
        <dbReference type="EMBL" id="VUZ47911.1"/>
    </source>
</evidence>
<dbReference type="Proteomes" id="UP000321570">
    <property type="component" value="Unassembled WGS sequence"/>
</dbReference>
<dbReference type="AlphaFoldDB" id="A0A564YKW1"/>
<accession>A0A564YKW1</accession>
<name>A0A564YKW1_HYMDI</name>
<gene>
    <name evidence="1" type="ORF">WMSIL1_LOCUS7313</name>
</gene>
<keyword evidence="2" id="KW-1185">Reference proteome</keyword>